<gene>
    <name evidence="10" type="ORF">SPAPADRAFT_148516</name>
</gene>
<keyword evidence="5" id="KW-0067">ATP-binding</keyword>
<evidence type="ECO:0000259" key="8">
    <source>
        <dbReference type="Pfam" id="PF14630"/>
    </source>
</evidence>
<dbReference type="InterPro" id="IPR027417">
    <property type="entry name" value="P-loop_NTPase"/>
</dbReference>
<dbReference type="FunCoup" id="G3AHD7">
    <property type="interactions" value="872"/>
</dbReference>
<dbReference type="EMBL" id="GL996500">
    <property type="protein sequence ID" value="EGW34101.1"/>
    <property type="molecule type" value="Genomic_DNA"/>
</dbReference>
<dbReference type="InParanoid" id="G3AHD7"/>
<dbReference type="Pfam" id="PF14630">
    <property type="entry name" value="ORC5_C"/>
    <property type="match status" value="1"/>
</dbReference>
<evidence type="ECO:0000259" key="7">
    <source>
        <dbReference type="Pfam" id="PF13191"/>
    </source>
</evidence>
<evidence type="ECO:0000256" key="1">
    <source>
        <dbReference type="ARBA" id="ARBA00004123"/>
    </source>
</evidence>
<dbReference type="eggNOG" id="KOG2543">
    <property type="taxonomic scope" value="Eukaryota"/>
</dbReference>
<evidence type="ECO:0000313" key="11">
    <source>
        <dbReference type="Proteomes" id="UP000000709"/>
    </source>
</evidence>
<keyword evidence="6" id="KW-0539">Nucleus</keyword>
<dbReference type="OMA" id="QLRRWHG"/>
<feature type="domain" description="ORC5 lid" evidence="9">
    <location>
        <begin position="226"/>
        <end position="285"/>
    </location>
</feature>
<evidence type="ECO:0000256" key="3">
    <source>
        <dbReference type="ARBA" id="ARBA00022705"/>
    </source>
</evidence>
<dbReference type="GO" id="GO:0006270">
    <property type="term" value="P:DNA replication initiation"/>
    <property type="evidence" value="ECO:0007669"/>
    <property type="project" value="TreeGrafter"/>
</dbReference>
<sequence length="490" mass="56344">MSLKAEESVDLKAQVKERGYEIDLLNAFINRDPTLSSDAVIVHGYKSVGKTLTVTSFLDALNVKYSRINCDECVSKKILLQRCFNRIRKDSGVQFAEGFSKADYLRYGRLGENFSTFISALEQFIRETEYSEHHVLILDRFDQCMEATDELFASFLKLREQSMIPNITIVVIISGDDPREVATLATPHIYFRAYTEDQVIRILQETPLCKFNMEDLDGTTAGYEFWCQYVKVIVDLFFQYCGSDMTILKDISMRLWDRFIEPVKSGELKVTEFVKVYKQNVDLFTSDNIISNSAVRDFKTLEEEKQIENGNVEDLPLHSKFFLLASYLASYIEQRNDLQKFSKVKGVKYKKRASTTVSKRGHLLKEDIDTRLLSPNFVDLERILAILSVIYRNYAPSLNRSDKDELLYIDDEIIVNEEKKEIEKAKFTLTSNIDLNNQIATLFSLGLLSKSASSDILGARLRWKCNINWPTAEGLAKLLNFPIAEFLNDN</sequence>
<dbReference type="InterPro" id="IPR020796">
    <property type="entry name" value="ORC5"/>
</dbReference>
<dbReference type="Pfam" id="PF21639">
    <property type="entry name" value="ORC5_lid"/>
    <property type="match status" value="1"/>
</dbReference>
<keyword evidence="4" id="KW-0547">Nucleotide-binding</keyword>
<feature type="domain" description="Orc1-like AAA ATPase" evidence="7">
    <location>
        <begin position="17"/>
        <end position="167"/>
    </location>
</feature>
<comment type="similarity">
    <text evidence="2">Belongs to the ORC5 family.</text>
</comment>
<dbReference type="InterPro" id="IPR048866">
    <property type="entry name" value="ORC5_lid"/>
</dbReference>
<dbReference type="GeneID" id="18870788"/>
<name>G3AHD7_SPAPN</name>
<dbReference type="HOGENOM" id="CLU_028223_2_1_1"/>
<evidence type="ECO:0000256" key="4">
    <source>
        <dbReference type="ARBA" id="ARBA00022741"/>
    </source>
</evidence>
<dbReference type="InterPro" id="IPR047088">
    <property type="entry name" value="ORC5_C"/>
</dbReference>
<dbReference type="AlphaFoldDB" id="G3AHD7"/>
<dbReference type="Proteomes" id="UP000000709">
    <property type="component" value="Unassembled WGS sequence"/>
</dbReference>
<protein>
    <submittedName>
        <fullName evidence="10">Uncharacterized protein</fullName>
    </submittedName>
</protein>
<dbReference type="Gene3D" id="3.40.50.300">
    <property type="entry name" value="P-loop containing nucleotide triphosphate hydrolases"/>
    <property type="match status" value="1"/>
</dbReference>
<organism evidence="11">
    <name type="scientific">Spathaspora passalidarum (strain NRRL Y-27907 / 11-Y1)</name>
    <dbReference type="NCBI Taxonomy" id="619300"/>
    <lineage>
        <taxon>Eukaryota</taxon>
        <taxon>Fungi</taxon>
        <taxon>Dikarya</taxon>
        <taxon>Ascomycota</taxon>
        <taxon>Saccharomycotina</taxon>
        <taxon>Pichiomycetes</taxon>
        <taxon>Debaryomycetaceae</taxon>
        <taxon>Spathaspora</taxon>
    </lineage>
</organism>
<evidence type="ECO:0000313" key="10">
    <source>
        <dbReference type="EMBL" id="EGW34101.1"/>
    </source>
</evidence>
<dbReference type="Pfam" id="PF13191">
    <property type="entry name" value="AAA_16"/>
    <property type="match status" value="1"/>
</dbReference>
<accession>G3AHD7</accession>
<feature type="domain" description="Origin recognition complex subunit 5 C-terminal" evidence="8">
    <location>
        <begin position="315"/>
        <end position="487"/>
    </location>
</feature>
<evidence type="ECO:0000259" key="9">
    <source>
        <dbReference type="Pfam" id="PF21639"/>
    </source>
</evidence>
<proteinExistence type="inferred from homology"/>
<dbReference type="STRING" id="619300.G3AHD7"/>
<dbReference type="OrthoDB" id="365981at2759"/>
<comment type="subcellular location">
    <subcellularLocation>
        <location evidence="1">Nucleus</location>
    </subcellularLocation>
</comment>
<dbReference type="KEGG" id="spaa:SPAPADRAFT_148516"/>
<dbReference type="GO" id="GO:0003688">
    <property type="term" value="F:DNA replication origin binding"/>
    <property type="evidence" value="ECO:0007669"/>
    <property type="project" value="TreeGrafter"/>
</dbReference>
<dbReference type="PANTHER" id="PTHR12705:SF0">
    <property type="entry name" value="ORIGIN RECOGNITION COMPLEX SUBUNIT 5"/>
    <property type="match status" value="1"/>
</dbReference>
<evidence type="ECO:0000256" key="2">
    <source>
        <dbReference type="ARBA" id="ARBA00006269"/>
    </source>
</evidence>
<dbReference type="InterPro" id="IPR041664">
    <property type="entry name" value="AAA_16"/>
</dbReference>
<dbReference type="GO" id="GO:0005664">
    <property type="term" value="C:nuclear origin of replication recognition complex"/>
    <property type="evidence" value="ECO:0007669"/>
    <property type="project" value="TreeGrafter"/>
</dbReference>
<keyword evidence="3" id="KW-0235">DNA replication</keyword>
<evidence type="ECO:0000256" key="5">
    <source>
        <dbReference type="ARBA" id="ARBA00022840"/>
    </source>
</evidence>
<reference evidence="10 11" key="1">
    <citation type="journal article" date="2011" name="Proc. Natl. Acad. Sci. U.S.A.">
        <title>Comparative genomics of xylose-fermenting fungi for enhanced biofuel production.</title>
        <authorList>
            <person name="Wohlbach D.J."/>
            <person name="Kuo A."/>
            <person name="Sato T.K."/>
            <person name="Potts K.M."/>
            <person name="Salamov A.A."/>
            <person name="LaButti K.M."/>
            <person name="Sun H."/>
            <person name="Clum A."/>
            <person name="Pangilinan J.L."/>
            <person name="Lindquist E.A."/>
            <person name="Lucas S."/>
            <person name="Lapidus A."/>
            <person name="Jin M."/>
            <person name="Gunawan C."/>
            <person name="Balan V."/>
            <person name="Dale B.E."/>
            <person name="Jeffries T.W."/>
            <person name="Zinkel R."/>
            <person name="Barry K.W."/>
            <person name="Grigoriev I.V."/>
            <person name="Gasch A.P."/>
        </authorList>
    </citation>
    <scope>NUCLEOTIDE SEQUENCE [LARGE SCALE GENOMIC DNA]</scope>
    <source>
        <strain evidence="11">NRRL Y-27907 / 11-Y1</strain>
    </source>
</reference>
<dbReference type="PANTHER" id="PTHR12705">
    <property type="entry name" value="ORIGIN RECOGNITION COMPLEX SUBUNIT 5"/>
    <property type="match status" value="1"/>
</dbReference>
<dbReference type="SUPFAM" id="SSF52540">
    <property type="entry name" value="P-loop containing nucleoside triphosphate hydrolases"/>
    <property type="match status" value="1"/>
</dbReference>
<evidence type="ECO:0000256" key="6">
    <source>
        <dbReference type="ARBA" id="ARBA00023242"/>
    </source>
</evidence>
<dbReference type="RefSeq" id="XP_007373685.1">
    <property type="nucleotide sequence ID" value="XM_007373623.1"/>
</dbReference>
<keyword evidence="11" id="KW-1185">Reference proteome</keyword>